<sequence>MNYATPAMIFDHSRYKLKVWGNKVPLDVLAFTGQEYLSQPFCYTIEFTSPEKAIAPAQMLMQDASFTLTSP</sequence>
<evidence type="ECO:0000313" key="1">
    <source>
        <dbReference type="EMBL" id="KOY63330.1"/>
    </source>
</evidence>
<keyword evidence="2" id="KW-1185">Reference proteome</keyword>
<dbReference type="RefSeq" id="WP_152911965.1">
    <property type="nucleotide sequence ID" value="NZ_CAWMRL010000005.1"/>
</dbReference>
<name>A0ABR5KFD5_9GAMM</name>
<dbReference type="EMBL" id="LJCS01000005">
    <property type="protein sequence ID" value="KOY63330.1"/>
    <property type="molecule type" value="Genomic_DNA"/>
</dbReference>
<feature type="non-terminal residue" evidence="1">
    <location>
        <position position="71"/>
    </location>
</feature>
<dbReference type="SUPFAM" id="SSF69279">
    <property type="entry name" value="Phage tail proteins"/>
    <property type="match status" value="1"/>
</dbReference>
<accession>A0ABR5KFD5</accession>
<dbReference type="Gene3D" id="2.30.110.50">
    <property type="match status" value="1"/>
</dbReference>
<gene>
    <name evidence="1" type="ORF">AM629_03145</name>
</gene>
<evidence type="ECO:0000313" key="2">
    <source>
        <dbReference type="Proteomes" id="UP000037727"/>
    </source>
</evidence>
<comment type="caution">
    <text evidence="1">The sequence shown here is derived from an EMBL/GenBank/DDBJ whole genome shotgun (WGS) entry which is preliminary data.</text>
</comment>
<organism evidence="1 2">
    <name type="scientific">Photorhabdus heterorhabditis</name>
    <dbReference type="NCBI Taxonomy" id="880156"/>
    <lineage>
        <taxon>Bacteria</taxon>
        <taxon>Pseudomonadati</taxon>
        <taxon>Pseudomonadota</taxon>
        <taxon>Gammaproteobacteria</taxon>
        <taxon>Enterobacterales</taxon>
        <taxon>Morganellaceae</taxon>
        <taxon>Photorhabdus</taxon>
    </lineage>
</organism>
<reference evidence="1 2" key="1">
    <citation type="submission" date="2015-09" db="EMBL/GenBank/DDBJ databases">
        <title>Draft genome sequence and assembly of Photorhabdus sp. VMG, a bacterial symbiont associated with Heterorhabditis zealandica.</title>
        <authorList>
            <person name="Naidoo S."/>
            <person name="Featherston J."/>
            <person name="Mothupi B."/>
            <person name="Gray V.M."/>
        </authorList>
    </citation>
    <scope>NUCLEOTIDE SEQUENCE [LARGE SCALE GENOMIC DNA]</scope>
    <source>
        <strain evidence="1 2">VMG</strain>
    </source>
</reference>
<proteinExistence type="predicted"/>
<dbReference type="Proteomes" id="UP000037727">
    <property type="component" value="Unassembled WGS sequence"/>
</dbReference>
<protein>
    <submittedName>
        <fullName evidence="1">Type VI secretion protein</fullName>
    </submittedName>
</protein>